<protein>
    <submittedName>
        <fullName evidence="2">Uncharacterized protein</fullName>
    </submittedName>
</protein>
<organism evidence="2 3">
    <name type="scientific">Cyphomyrmex costatus</name>
    <dbReference type="NCBI Taxonomy" id="456900"/>
    <lineage>
        <taxon>Eukaryota</taxon>
        <taxon>Metazoa</taxon>
        <taxon>Ecdysozoa</taxon>
        <taxon>Arthropoda</taxon>
        <taxon>Hexapoda</taxon>
        <taxon>Insecta</taxon>
        <taxon>Pterygota</taxon>
        <taxon>Neoptera</taxon>
        <taxon>Endopterygota</taxon>
        <taxon>Hymenoptera</taxon>
        <taxon>Apocrita</taxon>
        <taxon>Aculeata</taxon>
        <taxon>Formicoidea</taxon>
        <taxon>Formicidae</taxon>
        <taxon>Myrmicinae</taxon>
        <taxon>Cyphomyrmex</taxon>
    </lineage>
</organism>
<sequence>MEEEECEDGSNWPASGRKRSREKFLRGSLKGCTMLLRYHRDVTATRTSNQYGAIGCQVFAHVAAT</sequence>
<keyword evidence="3" id="KW-1185">Reference proteome</keyword>
<dbReference type="Proteomes" id="UP000078542">
    <property type="component" value="Unassembled WGS sequence"/>
</dbReference>
<name>A0A195CE06_9HYME</name>
<dbReference type="EMBL" id="KQ977957">
    <property type="protein sequence ID" value="KYM98466.1"/>
    <property type="molecule type" value="Genomic_DNA"/>
</dbReference>
<proteinExistence type="predicted"/>
<dbReference type="AlphaFoldDB" id="A0A195CE06"/>
<evidence type="ECO:0000313" key="2">
    <source>
        <dbReference type="EMBL" id="KYM98466.1"/>
    </source>
</evidence>
<evidence type="ECO:0000313" key="3">
    <source>
        <dbReference type="Proteomes" id="UP000078542"/>
    </source>
</evidence>
<feature type="region of interest" description="Disordered" evidence="1">
    <location>
        <begin position="1"/>
        <end position="20"/>
    </location>
</feature>
<evidence type="ECO:0000256" key="1">
    <source>
        <dbReference type="SAM" id="MobiDB-lite"/>
    </source>
</evidence>
<gene>
    <name evidence="2" type="ORF">ALC62_10822</name>
</gene>
<reference evidence="2 3" key="1">
    <citation type="submission" date="2016-03" db="EMBL/GenBank/DDBJ databases">
        <title>Cyphomyrmex costatus WGS genome.</title>
        <authorList>
            <person name="Nygaard S."/>
            <person name="Hu H."/>
            <person name="Boomsma J."/>
            <person name="Zhang G."/>
        </authorList>
    </citation>
    <scope>NUCLEOTIDE SEQUENCE [LARGE SCALE GENOMIC DNA]</scope>
    <source>
        <strain evidence="2">MS0001</strain>
        <tissue evidence="2">Whole body</tissue>
    </source>
</reference>
<accession>A0A195CE06</accession>